<organism evidence="1 2">
    <name type="scientific">Bremerella cremea</name>
    <dbReference type="NCBI Taxonomy" id="1031537"/>
    <lineage>
        <taxon>Bacteria</taxon>
        <taxon>Pseudomonadati</taxon>
        <taxon>Planctomycetota</taxon>
        <taxon>Planctomycetia</taxon>
        <taxon>Pirellulales</taxon>
        <taxon>Pirellulaceae</taxon>
        <taxon>Bremerella</taxon>
    </lineage>
</organism>
<dbReference type="EMBL" id="QPEX01000010">
    <property type="protein sequence ID" value="RCS54247.1"/>
    <property type="molecule type" value="Genomic_DNA"/>
</dbReference>
<protein>
    <submittedName>
        <fullName evidence="1">Uncharacterized protein</fullName>
    </submittedName>
</protein>
<proteinExistence type="predicted"/>
<evidence type="ECO:0000313" key="2">
    <source>
        <dbReference type="Proteomes" id="UP000253562"/>
    </source>
</evidence>
<sequence length="180" mass="20152">MKEHSLFRSIRLFAVFASILFCGVSCSQEERVSLESTQLGPVVVGSPRSGDPVFKFDAPDGFQWVAEHAMWSHDDLRVSIRPAFSLKPDFPALVAEFTAENLRAEKMELTSKELREIEGRPTLLVHAKRLNARYPQEVCVVAFEAESGCAQLTAIYPADISPQWKSQLEESLLHSNYGPL</sequence>
<name>A0A368KX70_9BACT</name>
<reference evidence="1 2" key="1">
    <citation type="submission" date="2018-07" db="EMBL/GenBank/DDBJ databases">
        <title>Comparative genomes isolates from brazilian mangrove.</title>
        <authorList>
            <person name="De Araujo J.E."/>
            <person name="Taketani R.G."/>
            <person name="Silva M.C.P."/>
            <person name="Lourenco M.V."/>
            <person name="Oliveira V.M."/>
            <person name="Andreote F.D."/>
        </authorList>
    </citation>
    <scope>NUCLEOTIDE SEQUENCE [LARGE SCALE GENOMIC DNA]</scope>
    <source>
        <strain evidence="1 2">HEX PRIS-MGV</strain>
    </source>
</reference>
<dbReference type="Proteomes" id="UP000253562">
    <property type="component" value="Unassembled WGS sequence"/>
</dbReference>
<gene>
    <name evidence="1" type="ORF">DTL42_03630</name>
</gene>
<dbReference type="AlphaFoldDB" id="A0A368KX70"/>
<comment type="caution">
    <text evidence="1">The sequence shown here is derived from an EMBL/GenBank/DDBJ whole genome shotgun (WGS) entry which is preliminary data.</text>
</comment>
<evidence type="ECO:0000313" key="1">
    <source>
        <dbReference type="EMBL" id="RCS54247.1"/>
    </source>
</evidence>
<accession>A0A368KX70</accession>